<evidence type="ECO:0000256" key="1">
    <source>
        <dbReference type="SAM" id="MobiDB-lite"/>
    </source>
</evidence>
<feature type="region of interest" description="Disordered" evidence="1">
    <location>
        <begin position="254"/>
        <end position="396"/>
    </location>
</feature>
<proteinExistence type="predicted"/>
<dbReference type="OrthoDB" id="1939646at2759"/>
<keyword evidence="4" id="KW-1185">Reference proteome</keyword>
<feature type="compositionally biased region" description="Basic and acidic residues" evidence="1">
    <location>
        <begin position="77"/>
        <end position="95"/>
    </location>
</feature>
<feature type="domain" description="Calmodulin-binding" evidence="2">
    <location>
        <begin position="315"/>
        <end position="429"/>
    </location>
</feature>
<evidence type="ECO:0000313" key="3">
    <source>
        <dbReference type="EMBL" id="KAF3976069.1"/>
    </source>
</evidence>
<reference evidence="3" key="1">
    <citation type="submission" date="2020-03" db="EMBL/GenBank/DDBJ databases">
        <title>Castanea mollissima Vanexum genome sequencing.</title>
        <authorList>
            <person name="Staton M."/>
        </authorList>
    </citation>
    <scope>NUCLEOTIDE SEQUENCE</scope>
    <source>
        <tissue evidence="3">Leaf</tissue>
    </source>
</reference>
<feature type="compositionally biased region" description="Low complexity" evidence="1">
    <location>
        <begin position="34"/>
        <end position="63"/>
    </location>
</feature>
<feature type="compositionally biased region" description="Basic and acidic residues" evidence="1">
    <location>
        <begin position="336"/>
        <end position="346"/>
    </location>
</feature>
<dbReference type="EMBL" id="JRKL02000041">
    <property type="protein sequence ID" value="KAF3976069.1"/>
    <property type="molecule type" value="Genomic_DNA"/>
</dbReference>
<evidence type="ECO:0000259" key="2">
    <source>
        <dbReference type="SMART" id="SM01054"/>
    </source>
</evidence>
<feature type="compositionally biased region" description="Polar residues" evidence="1">
    <location>
        <begin position="125"/>
        <end position="136"/>
    </location>
</feature>
<gene>
    <name evidence="3" type="ORF">CMV_000714</name>
</gene>
<dbReference type="PANTHER" id="PTHR33349:SF20">
    <property type="entry name" value="CHROMO DOMAIN CEC-LIKE PROTEIN"/>
    <property type="match status" value="1"/>
</dbReference>
<feature type="compositionally biased region" description="Basic and acidic residues" evidence="1">
    <location>
        <begin position="196"/>
        <end position="210"/>
    </location>
</feature>
<sequence>MATTKREGNNVWKEKRVISPSKSRAPNITKTRPKPSTTSSTDHKGASSSSSSSSTTTTTAAATEKPLPSYLRPTLSSRHESVKNAKKPGPEDTAKKASSLNRKRSSDNKPQSAVVSHGLKEKTTTVRSNTIPSKGTHSLKPIAERTPKTSKFGKPQAPLHAKGTIKSSANPAATKKEFHNALASTKRLDVTQTSSHENEEERETLVREVEEVVNVEVGAETESNISEVPKSEDFEGGSVIESDHVDSIIEDEHKVMPCDIPEVSEEIKTKATAQIEEAEDKAQKEEEAENEHRGEENESKEESNVEESVAISDEAVVEVKEDKGEVKEDKGEDSEAENKNKGNLVDEKEEVDGGSEGLKLKEGQDVEVGAVEETKPEVVNTASSKRQVGQGKKESQAYNDVIEETASKLLEKRKNKVKALVGAFETVIDIETPSK</sequence>
<dbReference type="GO" id="GO:0005516">
    <property type="term" value="F:calmodulin binding"/>
    <property type="evidence" value="ECO:0007669"/>
    <property type="project" value="InterPro"/>
</dbReference>
<comment type="caution">
    <text evidence="3">The sequence shown here is derived from an EMBL/GenBank/DDBJ whole genome shotgun (WGS) entry which is preliminary data.</text>
</comment>
<feature type="compositionally biased region" description="Basic and acidic residues" evidence="1">
    <location>
        <begin position="280"/>
        <end position="303"/>
    </location>
</feature>
<feature type="compositionally biased region" description="Basic and acidic residues" evidence="1">
    <location>
        <begin position="1"/>
        <end position="17"/>
    </location>
</feature>
<name>A0A8J4RWN8_9ROSI</name>
<protein>
    <recommendedName>
        <fullName evidence="2">Calmodulin-binding domain-containing protein</fullName>
    </recommendedName>
</protein>
<dbReference type="Pfam" id="PF07839">
    <property type="entry name" value="CaM_binding"/>
    <property type="match status" value="1"/>
</dbReference>
<dbReference type="PANTHER" id="PTHR33349">
    <property type="entry name" value="EMB|CAB62594.1"/>
    <property type="match status" value="1"/>
</dbReference>
<dbReference type="AlphaFoldDB" id="A0A8J4RWN8"/>
<evidence type="ECO:0000313" key="4">
    <source>
        <dbReference type="Proteomes" id="UP000737018"/>
    </source>
</evidence>
<feature type="compositionally biased region" description="Low complexity" evidence="1">
    <location>
        <begin position="212"/>
        <end position="222"/>
    </location>
</feature>
<dbReference type="InterPro" id="IPR012417">
    <property type="entry name" value="CaM-bd_dom_pln"/>
</dbReference>
<accession>A0A8J4RWN8</accession>
<feature type="compositionally biased region" description="Basic and acidic residues" evidence="1">
    <location>
        <begin position="317"/>
        <end position="330"/>
    </location>
</feature>
<organism evidence="3 4">
    <name type="scientific">Castanea mollissima</name>
    <name type="common">Chinese chestnut</name>
    <dbReference type="NCBI Taxonomy" id="60419"/>
    <lineage>
        <taxon>Eukaryota</taxon>
        <taxon>Viridiplantae</taxon>
        <taxon>Streptophyta</taxon>
        <taxon>Embryophyta</taxon>
        <taxon>Tracheophyta</taxon>
        <taxon>Spermatophyta</taxon>
        <taxon>Magnoliopsida</taxon>
        <taxon>eudicotyledons</taxon>
        <taxon>Gunneridae</taxon>
        <taxon>Pentapetalae</taxon>
        <taxon>rosids</taxon>
        <taxon>fabids</taxon>
        <taxon>Fagales</taxon>
        <taxon>Fagaceae</taxon>
        <taxon>Castanea</taxon>
    </lineage>
</organism>
<dbReference type="Proteomes" id="UP000737018">
    <property type="component" value="Unassembled WGS sequence"/>
</dbReference>
<dbReference type="SMART" id="SM01054">
    <property type="entry name" value="CaM_binding"/>
    <property type="match status" value="1"/>
</dbReference>
<feature type="region of interest" description="Disordered" evidence="1">
    <location>
        <begin position="1"/>
        <end position="238"/>
    </location>
</feature>